<gene>
    <name evidence="3" type="ORF">SAMN05216210_1427</name>
</gene>
<evidence type="ECO:0000259" key="2">
    <source>
        <dbReference type="PROSITE" id="PS50035"/>
    </source>
</evidence>
<dbReference type="CDD" id="cd09111">
    <property type="entry name" value="PLDc_ymdC_like_1"/>
    <property type="match status" value="1"/>
</dbReference>
<name>A0A1H2FB05_9GAMM</name>
<reference evidence="4" key="1">
    <citation type="submission" date="2016-10" db="EMBL/GenBank/DDBJ databases">
        <authorList>
            <person name="Varghese N."/>
            <person name="Submissions S."/>
        </authorList>
    </citation>
    <scope>NUCLEOTIDE SEQUENCE [LARGE SCALE GENOMIC DNA]</scope>
    <source>
        <strain evidence="4">CECT 8338</strain>
    </source>
</reference>
<feature type="chain" id="PRO_5009273808" evidence="1">
    <location>
        <begin position="20"/>
        <end position="508"/>
    </location>
</feature>
<dbReference type="AlphaFoldDB" id="A0A1H2FB05"/>
<dbReference type="RefSeq" id="WP_172830099.1">
    <property type="nucleotide sequence ID" value="NZ_LT629787.1"/>
</dbReference>
<feature type="domain" description="PLD phosphodiesterase" evidence="2">
    <location>
        <begin position="163"/>
        <end position="190"/>
    </location>
</feature>
<dbReference type="InterPro" id="IPR025202">
    <property type="entry name" value="PLD-like_dom"/>
</dbReference>
<dbReference type="STRING" id="1434072.SAMN05216210_1427"/>
<keyword evidence="4" id="KW-1185">Reference proteome</keyword>
<dbReference type="CDD" id="cd09113">
    <property type="entry name" value="PLDc_ymdC_like_2"/>
    <property type="match status" value="1"/>
</dbReference>
<dbReference type="PANTHER" id="PTHR21248:SF12">
    <property type="entry name" value="CARDIOLIPIN SYNTHASE C"/>
    <property type="match status" value="1"/>
</dbReference>
<sequence length="508" mass="56440">MSITRVLCLALLSSLFAGCATHLPQHELPSSHVLPADESSPLVRYVNDRLVDPNDWSAFNPLYEGNDALAARLYLIDQARYGIDLQTYIYADDTTGKLVAAHLLQAADRGVRVRLLIDDIGNSLSDTDLGSLDWHPNIDVRLFNPLQLRHLRMLSKVFEFGRINYRMHNKLLLVDGVAMITGGRNVGDEYYALSPMDFQDIDIIGLGPIAQEAGASFDLFWNHDLAQPVSKILPRSNDQALAALREQLLAARREAAQGTLMEAVAGSSFIQAFQDGRLAWYNGPATWLYDPPAKADAHSDLAGEPFLSRSLARHTGEIEHELLIMSAYLVPGERGQVALTHLLDRGVRVAVLTNSLASTDVLAVHSGYAPYRKPLLAAGMELWELRPLAAQNERVNAFVSDSLASLHAKKFIFDRHTVFIGSLNLDPRSVSLNTEAGVLIEHPGMAEYMGSLFERWTDNDYAWQVVLDEQGDLQWLADDVAWQREPGTGVARRLITWMIGWLPIESQL</sequence>
<dbReference type="PANTHER" id="PTHR21248">
    <property type="entry name" value="CARDIOLIPIN SYNTHASE"/>
    <property type="match status" value="1"/>
</dbReference>
<dbReference type="PROSITE" id="PS50035">
    <property type="entry name" value="PLD"/>
    <property type="match status" value="2"/>
</dbReference>
<dbReference type="SMART" id="SM00155">
    <property type="entry name" value="PLDc"/>
    <property type="match status" value="2"/>
</dbReference>
<keyword evidence="1" id="KW-0732">Signal</keyword>
<dbReference type="Pfam" id="PF13091">
    <property type="entry name" value="PLDc_2"/>
    <property type="match status" value="2"/>
</dbReference>
<dbReference type="GO" id="GO:0032049">
    <property type="term" value="P:cardiolipin biosynthetic process"/>
    <property type="evidence" value="ECO:0007669"/>
    <property type="project" value="UniProtKB-ARBA"/>
</dbReference>
<dbReference type="SUPFAM" id="SSF56024">
    <property type="entry name" value="Phospholipase D/nuclease"/>
    <property type="match status" value="2"/>
</dbReference>
<accession>A0A1H2FB05</accession>
<feature type="domain" description="PLD phosphodiesterase" evidence="2">
    <location>
        <begin position="402"/>
        <end position="429"/>
    </location>
</feature>
<protein>
    <submittedName>
        <fullName evidence="3">Putative cardiolipin synthase</fullName>
    </submittedName>
</protein>
<organism evidence="3 4">
    <name type="scientific">Halopseudomonas salegens</name>
    <dbReference type="NCBI Taxonomy" id="1434072"/>
    <lineage>
        <taxon>Bacteria</taxon>
        <taxon>Pseudomonadati</taxon>
        <taxon>Pseudomonadota</taxon>
        <taxon>Gammaproteobacteria</taxon>
        <taxon>Pseudomonadales</taxon>
        <taxon>Pseudomonadaceae</taxon>
        <taxon>Halopseudomonas</taxon>
    </lineage>
</organism>
<dbReference type="Proteomes" id="UP000243924">
    <property type="component" value="Chromosome I"/>
</dbReference>
<evidence type="ECO:0000313" key="4">
    <source>
        <dbReference type="Proteomes" id="UP000243924"/>
    </source>
</evidence>
<evidence type="ECO:0000313" key="3">
    <source>
        <dbReference type="EMBL" id="SDU04576.1"/>
    </source>
</evidence>
<dbReference type="PROSITE" id="PS51257">
    <property type="entry name" value="PROKAR_LIPOPROTEIN"/>
    <property type="match status" value="1"/>
</dbReference>
<dbReference type="GO" id="GO:0030572">
    <property type="term" value="F:phosphatidyltransferase activity"/>
    <property type="evidence" value="ECO:0007669"/>
    <property type="project" value="UniProtKB-ARBA"/>
</dbReference>
<dbReference type="InterPro" id="IPR001736">
    <property type="entry name" value="PLipase_D/transphosphatidylase"/>
</dbReference>
<proteinExistence type="predicted"/>
<feature type="signal peptide" evidence="1">
    <location>
        <begin position="1"/>
        <end position="19"/>
    </location>
</feature>
<dbReference type="Gene3D" id="3.30.870.10">
    <property type="entry name" value="Endonuclease Chain A"/>
    <property type="match status" value="2"/>
</dbReference>
<evidence type="ECO:0000256" key="1">
    <source>
        <dbReference type="SAM" id="SignalP"/>
    </source>
</evidence>
<dbReference type="EMBL" id="LT629787">
    <property type="protein sequence ID" value="SDU04576.1"/>
    <property type="molecule type" value="Genomic_DNA"/>
</dbReference>